<dbReference type="EMBL" id="OB671014">
    <property type="protein sequence ID" value="CAD7235069.1"/>
    <property type="molecule type" value="Genomic_DNA"/>
</dbReference>
<proteinExistence type="predicted"/>
<keyword evidence="2" id="KW-0808">Transferase</keyword>
<dbReference type="InterPro" id="IPR000542">
    <property type="entry name" value="Carn_acyl_trans"/>
</dbReference>
<dbReference type="GO" id="GO:0004095">
    <property type="term" value="F:carnitine O-palmitoyltransferase activity"/>
    <property type="evidence" value="ECO:0007669"/>
    <property type="project" value="TreeGrafter"/>
</dbReference>
<dbReference type="GO" id="GO:0009437">
    <property type="term" value="P:carnitine metabolic process"/>
    <property type="evidence" value="ECO:0007669"/>
    <property type="project" value="TreeGrafter"/>
</dbReference>
<organism evidence="4">
    <name type="scientific">Cyprideis torosa</name>
    <dbReference type="NCBI Taxonomy" id="163714"/>
    <lineage>
        <taxon>Eukaryota</taxon>
        <taxon>Metazoa</taxon>
        <taxon>Ecdysozoa</taxon>
        <taxon>Arthropoda</taxon>
        <taxon>Crustacea</taxon>
        <taxon>Oligostraca</taxon>
        <taxon>Ostracoda</taxon>
        <taxon>Podocopa</taxon>
        <taxon>Podocopida</taxon>
        <taxon>Cytherocopina</taxon>
        <taxon>Cytheroidea</taxon>
        <taxon>Cytherideidae</taxon>
        <taxon>Cyprideis</taxon>
    </lineage>
</organism>
<dbReference type="AlphaFoldDB" id="A0A7R8ZSP7"/>
<evidence type="ECO:0000256" key="1">
    <source>
        <dbReference type="ARBA" id="ARBA00005005"/>
    </source>
</evidence>
<comment type="pathway">
    <text evidence="1">Lipid metabolism; fatty acid beta-oxidation.</text>
</comment>
<keyword evidence="2" id="KW-0012">Acyltransferase</keyword>
<name>A0A7R8ZSP7_9CRUS</name>
<evidence type="ECO:0000256" key="2">
    <source>
        <dbReference type="ARBA" id="ARBA00023315"/>
    </source>
</evidence>
<dbReference type="PANTHER" id="PTHR22589:SF112">
    <property type="entry name" value="CHOLINE_CARNITINE ACYLTRANSFERASE DOMAIN-CONTAINING PROTEIN"/>
    <property type="match status" value="1"/>
</dbReference>
<evidence type="ECO:0000256" key="3">
    <source>
        <dbReference type="ARBA" id="ARBA00048999"/>
    </source>
</evidence>
<dbReference type="UniPathway" id="UPA00659"/>
<dbReference type="SUPFAM" id="SSF52777">
    <property type="entry name" value="CoA-dependent acyltransferases"/>
    <property type="match status" value="1"/>
</dbReference>
<dbReference type="Gene3D" id="1.10.275.20">
    <property type="entry name" value="Choline/Carnitine o-acyltransferase"/>
    <property type="match status" value="1"/>
</dbReference>
<reference evidence="4" key="1">
    <citation type="submission" date="2020-11" db="EMBL/GenBank/DDBJ databases">
        <authorList>
            <person name="Tran Van P."/>
        </authorList>
    </citation>
    <scope>NUCLEOTIDE SEQUENCE</scope>
</reference>
<dbReference type="OrthoDB" id="6332642at2759"/>
<dbReference type="GO" id="GO:0005739">
    <property type="term" value="C:mitochondrion"/>
    <property type="evidence" value="ECO:0007669"/>
    <property type="project" value="TreeGrafter"/>
</dbReference>
<sequence>MWCTKKQETRNVRRGEKYSSVLRHRVFGIGTCPEPGCWKLGLTQSPGVGNWDLPRAPVPFLYLRNSIRNGTWPTSLNNLGIAFMLIVSLLLCDVEMVQTPKSALWRLSENRFFSWIAPLSFPRLLRALLFSSLLAVCFFIVLMAVRQLILRALLRYRGWMHQRLRKPSWRMILWGTVVKLVSGYKPSLYSTQRSLPRMVVPPLQDTIRLTLESLEPIVDEEELEQLRKEAEVFKAELAPKLQRVLVLKSWWAQNYVSDWW</sequence>
<evidence type="ECO:0000313" key="4">
    <source>
        <dbReference type="EMBL" id="CAD7235069.1"/>
    </source>
</evidence>
<dbReference type="GO" id="GO:0006635">
    <property type="term" value="P:fatty acid beta-oxidation"/>
    <property type="evidence" value="ECO:0007669"/>
    <property type="project" value="UniProtKB-UniPathway"/>
</dbReference>
<comment type="catalytic activity">
    <reaction evidence="3">
        <text>4,8-dimethylnonanoyl-CoA + (R)-carnitine = O-4,8-dimethylnonanoyl-(R)-carnitine + CoA</text>
        <dbReference type="Rhea" id="RHEA:44860"/>
        <dbReference type="ChEBI" id="CHEBI:16347"/>
        <dbReference type="ChEBI" id="CHEBI:57287"/>
        <dbReference type="ChEBI" id="CHEBI:77061"/>
        <dbReference type="ChEBI" id="CHEBI:84654"/>
    </reaction>
</comment>
<dbReference type="PANTHER" id="PTHR22589">
    <property type="entry name" value="CARNITINE O-ACYLTRANSFERASE"/>
    <property type="match status" value="1"/>
</dbReference>
<dbReference type="InterPro" id="IPR039551">
    <property type="entry name" value="Cho/carn_acyl_trans"/>
</dbReference>
<accession>A0A7R8ZSP7</accession>
<dbReference type="Pfam" id="PF00755">
    <property type="entry name" value="Carn_acyltransf"/>
    <property type="match status" value="1"/>
</dbReference>
<gene>
    <name evidence="4" type="ORF">CTOB1V02_LOCUS12885</name>
</gene>
<dbReference type="InterPro" id="IPR042572">
    <property type="entry name" value="Carn_acyl_trans_N"/>
</dbReference>
<protein>
    <submittedName>
        <fullName evidence="4">Uncharacterized protein</fullName>
    </submittedName>
</protein>